<name>A0A7K6NHX4_PEDTO</name>
<feature type="transmembrane region" description="Helical" evidence="10">
    <location>
        <begin position="24"/>
        <end position="47"/>
    </location>
</feature>
<keyword evidence="2" id="KW-1003">Cell membrane</keyword>
<organism evidence="12 13">
    <name type="scientific">Pedionomus torquatus</name>
    <name type="common">Plains-wanderer</name>
    <dbReference type="NCBI Taxonomy" id="227192"/>
    <lineage>
        <taxon>Eukaryota</taxon>
        <taxon>Metazoa</taxon>
        <taxon>Chordata</taxon>
        <taxon>Craniata</taxon>
        <taxon>Vertebrata</taxon>
        <taxon>Euteleostomi</taxon>
        <taxon>Archelosauria</taxon>
        <taxon>Archosauria</taxon>
        <taxon>Dinosauria</taxon>
        <taxon>Saurischia</taxon>
        <taxon>Theropoda</taxon>
        <taxon>Coelurosauria</taxon>
        <taxon>Aves</taxon>
        <taxon>Neognathae</taxon>
        <taxon>Neoaves</taxon>
        <taxon>Charadriiformes</taxon>
        <taxon>Pedionomidae</taxon>
        <taxon>Pedionomus</taxon>
    </lineage>
</organism>
<evidence type="ECO:0000256" key="6">
    <source>
        <dbReference type="ARBA" id="ARBA00023136"/>
    </source>
</evidence>
<feature type="non-terminal residue" evidence="12">
    <location>
        <position position="309"/>
    </location>
</feature>
<dbReference type="Proteomes" id="UP000565207">
    <property type="component" value="Unassembled WGS sequence"/>
</dbReference>
<dbReference type="Gene3D" id="1.20.1070.10">
    <property type="entry name" value="Rhodopsin 7-helix transmembrane proteins"/>
    <property type="match status" value="1"/>
</dbReference>
<feature type="transmembrane region" description="Helical" evidence="10">
    <location>
        <begin position="93"/>
        <end position="110"/>
    </location>
</feature>
<keyword evidence="13" id="KW-1185">Reference proteome</keyword>
<protein>
    <submittedName>
        <fullName evidence="12">GPR55 protein</fullName>
    </submittedName>
</protein>
<dbReference type="InterPro" id="IPR000276">
    <property type="entry name" value="GPCR_Rhodpsn"/>
</dbReference>
<sequence length="309" mass="35204">MTNSIKECNFTDIDRLAKTLRLGISIPTFILGLVLNSLALSMFCYFWKKKTKTSVYMINLALADVLLLLSLPLKLYYSDTKAPGLLCSFIESLYFVNMYGSIFIIVRITVDRYICIRHPFEGRANQSTKWAILSCCFIWAVTLLCSSPMYVFHKKNYLKCFYNMSEQAAWNIPLIVSVEIFGFLIPLAVMVFCSAQNILILLKHRSQAKKKIEGSGSLQVIIINLVVFLVCFTPFHLGICLQCLVKQRVIEDCSLKQSISLFIQVSMILANLNCCLDAIFYYFAAKEFCEKTHLKKVIDLCPVFKPCAT</sequence>
<evidence type="ECO:0000256" key="10">
    <source>
        <dbReference type="SAM" id="Phobius"/>
    </source>
</evidence>
<feature type="transmembrane region" description="Helical" evidence="10">
    <location>
        <begin position="259"/>
        <end position="284"/>
    </location>
</feature>
<dbReference type="Pfam" id="PF00001">
    <property type="entry name" value="7tm_1"/>
    <property type="match status" value="1"/>
</dbReference>
<feature type="transmembrane region" description="Helical" evidence="10">
    <location>
        <begin position="172"/>
        <end position="195"/>
    </location>
</feature>
<evidence type="ECO:0000256" key="1">
    <source>
        <dbReference type="ARBA" id="ARBA00004651"/>
    </source>
</evidence>
<keyword evidence="6 10" id="KW-0472">Membrane</keyword>
<dbReference type="SUPFAM" id="SSF81321">
    <property type="entry name" value="Family A G protein-coupled receptor-like"/>
    <property type="match status" value="1"/>
</dbReference>
<dbReference type="GO" id="GO:0004949">
    <property type="term" value="F:cannabinoid receptor activity"/>
    <property type="evidence" value="ECO:0007669"/>
    <property type="project" value="TreeGrafter"/>
</dbReference>
<feature type="transmembrane region" description="Helical" evidence="10">
    <location>
        <begin position="130"/>
        <end position="152"/>
    </location>
</feature>
<dbReference type="GO" id="GO:0035025">
    <property type="term" value="P:positive regulation of Rho protein signal transduction"/>
    <property type="evidence" value="ECO:0007669"/>
    <property type="project" value="TreeGrafter"/>
</dbReference>
<evidence type="ECO:0000256" key="3">
    <source>
        <dbReference type="ARBA" id="ARBA00022692"/>
    </source>
</evidence>
<dbReference type="GO" id="GO:0005886">
    <property type="term" value="C:plasma membrane"/>
    <property type="evidence" value="ECO:0007669"/>
    <property type="project" value="UniProtKB-SubCell"/>
</dbReference>
<dbReference type="PANTHER" id="PTHR24232">
    <property type="entry name" value="G-PROTEIN COUPLED RECEPTOR"/>
    <property type="match status" value="1"/>
</dbReference>
<keyword evidence="9" id="KW-0807">Transducer</keyword>
<dbReference type="AlphaFoldDB" id="A0A7K6NHX4"/>
<feature type="transmembrane region" description="Helical" evidence="10">
    <location>
        <begin position="54"/>
        <end position="73"/>
    </location>
</feature>
<comment type="subcellular location">
    <subcellularLocation>
        <location evidence="1">Cell membrane</location>
        <topology evidence="1">Multi-pass membrane protein</topology>
    </subcellularLocation>
</comment>
<keyword evidence="3 10" id="KW-0812">Transmembrane</keyword>
<evidence type="ECO:0000256" key="7">
    <source>
        <dbReference type="ARBA" id="ARBA00023170"/>
    </source>
</evidence>
<keyword evidence="8" id="KW-0325">Glycoprotein</keyword>
<keyword evidence="5" id="KW-0297">G-protein coupled receptor</keyword>
<comment type="caution">
    <text evidence="12">The sequence shown here is derived from an EMBL/GenBank/DDBJ whole genome shotgun (WGS) entry which is preliminary data.</text>
</comment>
<keyword evidence="4 10" id="KW-1133">Transmembrane helix</keyword>
<feature type="transmembrane region" description="Helical" evidence="10">
    <location>
        <begin position="216"/>
        <end position="239"/>
    </location>
</feature>
<evidence type="ECO:0000256" key="4">
    <source>
        <dbReference type="ARBA" id="ARBA00022989"/>
    </source>
</evidence>
<dbReference type="EMBL" id="VZRU01010871">
    <property type="protein sequence ID" value="NWW48856.1"/>
    <property type="molecule type" value="Genomic_DNA"/>
</dbReference>
<feature type="domain" description="G-protein coupled receptors family 1 profile" evidence="11">
    <location>
        <begin position="35"/>
        <end position="281"/>
    </location>
</feature>
<dbReference type="GO" id="GO:0007200">
    <property type="term" value="P:phospholipase C-activating G protein-coupled receptor signaling pathway"/>
    <property type="evidence" value="ECO:0007669"/>
    <property type="project" value="TreeGrafter"/>
</dbReference>
<accession>A0A7K6NHX4</accession>
<evidence type="ECO:0000256" key="9">
    <source>
        <dbReference type="ARBA" id="ARBA00023224"/>
    </source>
</evidence>
<dbReference type="InterPro" id="IPR017452">
    <property type="entry name" value="GPCR_Rhodpsn_7TM"/>
</dbReference>
<dbReference type="PANTHER" id="PTHR24232:SF56">
    <property type="entry name" value="G-PROTEIN COUPLED RECEPTOR 55"/>
    <property type="match status" value="1"/>
</dbReference>
<feature type="non-terminal residue" evidence="12">
    <location>
        <position position="1"/>
    </location>
</feature>
<proteinExistence type="predicted"/>
<evidence type="ECO:0000256" key="8">
    <source>
        <dbReference type="ARBA" id="ARBA00023180"/>
    </source>
</evidence>
<dbReference type="PRINTS" id="PR00237">
    <property type="entry name" value="GPCRRHODOPSN"/>
</dbReference>
<evidence type="ECO:0000259" key="11">
    <source>
        <dbReference type="PROSITE" id="PS50262"/>
    </source>
</evidence>
<dbReference type="FunFam" id="1.20.1070.10:FF:000142">
    <property type="entry name" value="G protein-coupled receptor 55"/>
    <property type="match status" value="1"/>
</dbReference>
<evidence type="ECO:0000256" key="2">
    <source>
        <dbReference type="ARBA" id="ARBA00022475"/>
    </source>
</evidence>
<dbReference type="PROSITE" id="PS50262">
    <property type="entry name" value="G_PROTEIN_RECEP_F1_2"/>
    <property type="match status" value="1"/>
</dbReference>
<gene>
    <name evidence="12" type="primary">Gpr55</name>
    <name evidence="12" type="ORF">PEDTOR_R04386</name>
</gene>
<evidence type="ECO:0000313" key="12">
    <source>
        <dbReference type="EMBL" id="NWW48856.1"/>
    </source>
</evidence>
<reference evidence="12 13" key="1">
    <citation type="submission" date="2019-09" db="EMBL/GenBank/DDBJ databases">
        <title>Bird 10,000 Genomes (B10K) Project - Family phase.</title>
        <authorList>
            <person name="Zhang G."/>
        </authorList>
    </citation>
    <scope>NUCLEOTIDE SEQUENCE [LARGE SCALE GENOMIC DNA]</scope>
    <source>
        <strain evidence="12">B10K-DU-029-80</strain>
        <tissue evidence="12">Muscle</tissue>
    </source>
</reference>
<evidence type="ECO:0000256" key="5">
    <source>
        <dbReference type="ARBA" id="ARBA00023040"/>
    </source>
</evidence>
<keyword evidence="7" id="KW-0675">Receptor</keyword>
<evidence type="ECO:0000313" key="13">
    <source>
        <dbReference type="Proteomes" id="UP000565207"/>
    </source>
</evidence>